<organism evidence="1 2">
    <name type="scientific">Streptomyces axinellae</name>
    <dbReference type="NCBI Taxonomy" id="552788"/>
    <lineage>
        <taxon>Bacteria</taxon>
        <taxon>Bacillati</taxon>
        <taxon>Actinomycetota</taxon>
        <taxon>Actinomycetes</taxon>
        <taxon>Kitasatosporales</taxon>
        <taxon>Streptomycetaceae</taxon>
        <taxon>Streptomyces</taxon>
    </lineage>
</organism>
<proteinExistence type="predicted"/>
<dbReference type="InterPro" id="IPR046081">
    <property type="entry name" value="DUF6099"/>
</dbReference>
<sequence length="152" mass="15811">MDAVRLIAATRRALALSVAVPDIVAAAWQAQALAEAVGSHLAVSGPAAVRVEALGLSEAGSRACGARHHPVLCPRGVRAAQLSQIEDPRRALDDLGALLGEIGVALVGIAVTAEDETLYWQCMETIDAVDETGERVAAILRTLSLRERGTVA</sequence>
<dbReference type="EMBL" id="BAAARJ010000015">
    <property type="protein sequence ID" value="GAA2626276.1"/>
    <property type="molecule type" value="Genomic_DNA"/>
</dbReference>
<dbReference type="Pfam" id="PF19594">
    <property type="entry name" value="DUF6099"/>
    <property type="match status" value="1"/>
</dbReference>
<gene>
    <name evidence="1" type="ORF">GCM10009863_46380</name>
</gene>
<dbReference type="Proteomes" id="UP001501447">
    <property type="component" value="Unassembled WGS sequence"/>
</dbReference>
<evidence type="ECO:0000313" key="2">
    <source>
        <dbReference type="Proteomes" id="UP001501447"/>
    </source>
</evidence>
<dbReference type="RefSeq" id="WP_344568265.1">
    <property type="nucleotide sequence ID" value="NZ_BAAARJ010000015.1"/>
</dbReference>
<keyword evidence="2" id="KW-1185">Reference proteome</keyword>
<protein>
    <submittedName>
        <fullName evidence="1">DUF6099 family protein</fullName>
    </submittedName>
</protein>
<evidence type="ECO:0000313" key="1">
    <source>
        <dbReference type="EMBL" id="GAA2626276.1"/>
    </source>
</evidence>
<name>A0ABN3QGW0_9ACTN</name>
<reference evidence="1 2" key="1">
    <citation type="journal article" date="2019" name="Int. J. Syst. Evol. Microbiol.">
        <title>The Global Catalogue of Microorganisms (GCM) 10K type strain sequencing project: providing services to taxonomists for standard genome sequencing and annotation.</title>
        <authorList>
            <consortium name="The Broad Institute Genomics Platform"/>
            <consortium name="The Broad Institute Genome Sequencing Center for Infectious Disease"/>
            <person name="Wu L."/>
            <person name="Ma J."/>
        </authorList>
    </citation>
    <scope>NUCLEOTIDE SEQUENCE [LARGE SCALE GENOMIC DNA]</scope>
    <source>
        <strain evidence="1 2">JCM 16373</strain>
    </source>
</reference>
<accession>A0ABN3QGW0</accession>
<comment type="caution">
    <text evidence="1">The sequence shown here is derived from an EMBL/GenBank/DDBJ whole genome shotgun (WGS) entry which is preliminary data.</text>
</comment>